<feature type="region of interest" description="Disordered" evidence="7">
    <location>
        <begin position="164"/>
        <end position="187"/>
    </location>
</feature>
<evidence type="ECO:0000256" key="6">
    <source>
        <dbReference type="ARBA" id="ARBA00023242"/>
    </source>
</evidence>
<organism evidence="9 10">
    <name type="scientific">Penicillium coprophilum</name>
    <dbReference type="NCBI Taxonomy" id="36646"/>
    <lineage>
        <taxon>Eukaryota</taxon>
        <taxon>Fungi</taxon>
        <taxon>Dikarya</taxon>
        <taxon>Ascomycota</taxon>
        <taxon>Pezizomycotina</taxon>
        <taxon>Eurotiomycetes</taxon>
        <taxon>Eurotiomycetidae</taxon>
        <taxon>Eurotiales</taxon>
        <taxon>Aspergillaceae</taxon>
        <taxon>Penicillium</taxon>
    </lineage>
</organism>
<dbReference type="Gene3D" id="4.10.240.10">
    <property type="entry name" value="Zn(2)-C6 fungal-type DNA-binding domain"/>
    <property type="match status" value="1"/>
</dbReference>
<dbReference type="PANTHER" id="PTHR31845">
    <property type="entry name" value="FINGER DOMAIN PROTEIN, PUTATIVE-RELATED"/>
    <property type="match status" value="1"/>
</dbReference>
<evidence type="ECO:0000256" key="5">
    <source>
        <dbReference type="ARBA" id="ARBA00023163"/>
    </source>
</evidence>
<comment type="subcellular location">
    <subcellularLocation>
        <location evidence="1">Nucleus</location>
    </subcellularLocation>
</comment>
<dbReference type="GO" id="GO:0000981">
    <property type="term" value="F:DNA-binding transcription factor activity, RNA polymerase II-specific"/>
    <property type="evidence" value="ECO:0007669"/>
    <property type="project" value="InterPro"/>
</dbReference>
<dbReference type="Pfam" id="PF00172">
    <property type="entry name" value="Zn_clus"/>
    <property type="match status" value="1"/>
</dbReference>
<dbReference type="PROSITE" id="PS00463">
    <property type="entry name" value="ZN2_CY6_FUNGAL_1"/>
    <property type="match status" value="1"/>
</dbReference>
<keyword evidence="3" id="KW-0805">Transcription regulation</keyword>
<dbReference type="InterPro" id="IPR001138">
    <property type="entry name" value="Zn2Cys6_DnaBD"/>
</dbReference>
<keyword evidence="5" id="KW-0804">Transcription</keyword>
<gene>
    <name evidence="9" type="ORF">PENCOP_c006G00535</name>
</gene>
<dbReference type="STRING" id="36646.A0A1V6UNS2"/>
<dbReference type="PROSITE" id="PS50048">
    <property type="entry name" value="ZN2_CY6_FUNGAL_2"/>
    <property type="match status" value="1"/>
</dbReference>
<dbReference type="AlphaFoldDB" id="A0A1V6UNS2"/>
<keyword evidence="2" id="KW-0479">Metal-binding</keyword>
<dbReference type="InterPro" id="IPR036864">
    <property type="entry name" value="Zn2-C6_fun-type_DNA-bd_sf"/>
</dbReference>
<reference evidence="10" key="1">
    <citation type="journal article" date="2017" name="Nat. Microbiol.">
        <title>Global analysis of biosynthetic gene clusters reveals vast potential of secondary metabolite production in Penicillium species.</title>
        <authorList>
            <person name="Nielsen J.C."/>
            <person name="Grijseels S."/>
            <person name="Prigent S."/>
            <person name="Ji B."/>
            <person name="Dainat J."/>
            <person name="Nielsen K.F."/>
            <person name="Frisvad J.C."/>
            <person name="Workman M."/>
            <person name="Nielsen J."/>
        </authorList>
    </citation>
    <scope>NUCLEOTIDE SEQUENCE [LARGE SCALE GENOMIC DNA]</scope>
    <source>
        <strain evidence="10">IBT 31321</strain>
    </source>
</reference>
<evidence type="ECO:0000313" key="10">
    <source>
        <dbReference type="Proteomes" id="UP000191500"/>
    </source>
</evidence>
<evidence type="ECO:0000256" key="2">
    <source>
        <dbReference type="ARBA" id="ARBA00022723"/>
    </source>
</evidence>
<feature type="domain" description="Zn(2)-C6 fungal-type" evidence="8">
    <location>
        <begin position="17"/>
        <end position="49"/>
    </location>
</feature>
<feature type="region of interest" description="Disordered" evidence="7">
    <location>
        <begin position="58"/>
        <end position="78"/>
    </location>
</feature>
<evidence type="ECO:0000256" key="7">
    <source>
        <dbReference type="SAM" id="MobiDB-lite"/>
    </source>
</evidence>
<dbReference type="InterPro" id="IPR051089">
    <property type="entry name" value="prtT"/>
</dbReference>
<dbReference type="CDD" id="cd00067">
    <property type="entry name" value="GAL4"/>
    <property type="match status" value="1"/>
</dbReference>
<keyword evidence="10" id="KW-1185">Reference proteome</keyword>
<keyword evidence="4" id="KW-0238">DNA-binding</keyword>
<dbReference type="Proteomes" id="UP000191500">
    <property type="component" value="Unassembled WGS sequence"/>
</dbReference>
<dbReference type="CDD" id="cd12148">
    <property type="entry name" value="fungal_TF_MHR"/>
    <property type="match status" value="1"/>
</dbReference>
<dbReference type="InterPro" id="IPR007219">
    <property type="entry name" value="XnlR_reg_dom"/>
</dbReference>
<dbReference type="GO" id="GO:0008270">
    <property type="term" value="F:zinc ion binding"/>
    <property type="evidence" value="ECO:0007669"/>
    <property type="project" value="InterPro"/>
</dbReference>
<dbReference type="PANTHER" id="PTHR31845:SF19">
    <property type="entry name" value="TRANSCRIPTION FACTOR DOMAIN-CONTAINING PROTEIN"/>
    <property type="match status" value="1"/>
</dbReference>
<evidence type="ECO:0000256" key="3">
    <source>
        <dbReference type="ARBA" id="ARBA00023015"/>
    </source>
</evidence>
<keyword evidence="6" id="KW-0539">Nucleus</keyword>
<feature type="compositionally biased region" description="Polar residues" evidence="7">
    <location>
        <begin position="63"/>
        <end position="78"/>
    </location>
</feature>
<evidence type="ECO:0000313" key="9">
    <source>
        <dbReference type="EMBL" id="OQE39803.1"/>
    </source>
</evidence>
<dbReference type="GO" id="GO:0005634">
    <property type="term" value="C:nucleus"/>
    <property type="evidence" value="ECO:0007669"/>
    <property type="project" value="UniProtKB-SubCell"/>
</dbReference>
<comment type="caution">
    <text evidence="9">The sequence shown here is derived from an EMBL/GenBank/DDBJ whole genome shotgun (WGS) entry which is preliminary data.</text>
</comment>
<evidence type="ECO:0000259" key="8">
    <source>
        <dbReference type="PROSITE" id="PS50048"/>
    </source>
</evidence>
<accession>A0A1V6UNS2</accession>
<evidence type="ECO:0000256" key="4">
    <source>
        <dbReference type="ARBA" id="ARBA00023125"/>
    </source>
</evidence>
<dbReference type="SMART" id="SM00066">
    <property type="entry name" value="GAL4"/>
    <property type="match status" value="1"/>
</dbReference>
<dbReference type="EMBL" id="MDDG01000006">
    <property type="protein sequence ID" value="OQE39803.1"/>
    <property type="molecule type" value="Genomic_DNA"/>
</dbReference>
<dbReference type="SUPFAM" id="SSF57701">
    <property type="entry name" value="Zn2/Cys6 DNA-binding domain"/>
    <property type="match status" value="1"/>
</dbReference>
<dbReference type="GO" id="GO:0000976">
    <property type="term" value="F:transcription cis-regulatory region binding"/>
    <property type="evidence" value="ECO:0007669"/>
    <property type="project" value="TreeGrafter"/>
</dbReference>
<dbReference type="Pfam" id="PF04082">
    <property type="entry name" value="Fungal_trans"/>
    <property type="match status" value="1"/>
</dbReference>
<dbReference type="GO" id="GO:0006351">
    <property type="term" value="P:DNA-templated transcription"/>
    <property type="evidence" value="ECO:0007669"/>
    <property type="project" value="InterPro"/>
</dbReference>
<sequence length="771" mass="84785">MAPSTSTPTNLHRAPVACLQCREAKVRCLVSLRLGHCDRCRTNGSECIFAQSKRAKVRAQPYAQRTKQGQETTGNYNQYSMDRTTASQRQSQPLQSVCDDAIVPTYRPPHSPSLRVKSTDNIQQPSLQHRQPVITNATRARIIAALATIKGRRGSPFTFVTSGDSPSFSAGGNSNDHTPVNGLQQHSIEQCQKASPALKLSRLLRPLKTSVHVENNDDDWRPAGSVKMPSYISSMTLGQTIVDPIKGGMISLLASRALFEYFMIQMNAKWEYILDPHIDTHDSVQMRNSLLFASILFCASKFAHFTGGNIVATPDLFLQSRLCSLARNLAIMAMAEGNRSIETLQAFYLLVCWKDADDDVSYLHSGYAFHILHDLDLDLKQGDSDGLQVARRKRTWLALFRQDRQQSLFFMRRASLNQGDEDTRLLGDINVWLKMPHALPSDLTACCSADLRCVQSKLRHLVRRGSPEMLPCLLELMNADLKLWRSKWHHHMGGDGRDPDNTSTSNPGLLFPGRSHLTTLVNVWENGVRLNVASAILRQALMASVSSMDPNNQSASSPVDIDLSTQEVLSQNLPGLTSSVEGAFGTLHHLMNFPPSDLRLAPDAILLLAPNAALFLCLLLCLPGNDILGQAFQKTAVGLIRDIAQHIGQAIQSPQDTVALIFAYLESLVDILDSSKSQDSTEQHGLGLQSSNVINSTVNTVGISYEDPPSQASVLGDEIGTQTYNGAQNEAMLSTAGDFNQNLHMQSLANLLDGYLFWEMPSADGDINLGS</sequence>
<protein>
    <recommendedName>
        <fullName evidence="8">Zn(2)-C6 fungal-type domain-containing protein</fullName>
    </recommendedName>
</protein>
<proteinExistence type="predicted"/>
<evidence type="ECO:0000256" key="1">
    <source>
        <dbReference type="ARBA" id="ARBA00004123"/>
    </source>
</evidence>
<name>A0A1V6UNS2_9EURO</name>